<dbReference type="Proteomes" id="UP000643405">
    <property type="component" value="Unassembled WGS sequence"/>
</dbReference>
<evidence type="ECO:0000256" key="2">
    <source>
        <dbReference type="ARBA" id="ARBA00023043"/>
    </source>
</evidence>
<evidence type="ECO:0000256" key="1">
    <source>
        <dbReference type="ARBA" id="ARBA00022737"/>
    </source>
</evidence>
<keyword evidence="5" id="KW-1185">Reference proteome</keyword>
<sequence>MALTPRDLSSRTTLETLRGQAKRWLKALQAGDSNAVGRFASAFPGHAGVPRLREVQQALSREYGFASWAALKQEITDRELARRGHGERVALFLEKSALRYGLAPGALDYGNYEADRPARGAMALRLFENHPEIARDSIHTAVAAGDIAAVRTFIANDASLAAQPGPVDGWTPLLRLAYTRLPSEATGRDAVEIASLLLDNGASASDFWSDGRNHFIVLTGAIGGGESNQPPHPRAEDLVRLLLGRGADPLDGQALYNTSLGADDTFWLDLLWAESGRRGETARWRETPRELHGPALDYLLGNAVPNQPKRAAWLLAHGARADATNPHSRRSVVRSAVLNGRRDLAQLLIENGAVEPELTAQEAFVAAIASGEEAQARKLLEGNAAFLADPQPFFIAVRQARPAIARLALALGLSPDVETRDGVRPLHEAAGVNALEIVRLLVEAGAEVDAVERRYGSTPLGWANHNGADAVLAYLAALSGDVCGLCQAARLEQLEVLLQADAGLANTRTRSGLPPLFTLPDDDGQAADVAELLLAAGADATARNPAGLTPADVARQRGLFDTATLLAP</sequence>
<dbReference type="InterPro" id="IPR036770">
    <property type="entry name" value="Ankyrin_rpt-contain_sf"/>
</dbReference>
<proteinExistence type="predicted"/>
<dbReference type="Gene3D" id="1.25.40.20">
    <property type="entry name" value="Ankyrin repeat-containing domain"/>
    <property type="match status" value="3"/>
</dbReference>
<evidence type="ECO:0000313" key="5">
    <source>
        <dbReference type="Proteomes" id="UP000643405"/>
    </source>
</evidence>
<dbReference type="AlphaFoldDB" id="A0A8J6PHV6"/>
<dbReference type="PROSITE" id="PS50088">
    <property type="entry name" value="ANK_REPEAT"/>
    <property type="match status" value="1"/>
</dbReference>
<reference evidence="4" key="1">
    <citation type="submission" date="2020-09" db="EMBL/GenBank/DDBJ databases">
        <title>Genome seq and assembly of Tianweitania sp.</title>
        <authorList>
            <person name="Chhetri G."/>
        </authorList>
    </citation>
    <scope>NUCLEOTIDE SEQUENCE</scope>
    <source>
        <strain evidence="4">Rool2</strain>
    </source>
</reference>
<dbReference type="PANTHER" id="PTHR24198:SF165">
    <property type="entry name" value="ANKYRIN REPEAT-CONTAINING PROTEIN-RELATED"/>
    <property type="match status" value="1"/>
</dbReference>
<feature type="repeat" description="ANK" evidence="3">
    <location>
        <begin position="421"/>
        <end position="453"/>
    </location>
</feature>
<evidence type="ECO:0008006" key="6">
    <source>
        <dbReference type="Google" id="ProtNLM"/>
    </source>
</evidence>
<gene>
    <name evidence="4" type="ORF">ICI42_03920</name>
</gene>
<organism evidence="4 5">
    <name type="scientific">Oryzicola mucosus</name>
    <dbReference type="NCBI Taxonomy" id="2767425"/>
    <lineage>
        <taxon>Bacteria</taxon>
        <taxon>Pseudomonadati</taxon>
        <taxon>Pseudomonadota</taxon>
        <taxon>Alphaproteobacteria</taxon>
        <taxon>Hyphomicrobiales</taxon>
        <taxon>Phyllobacteriaceae</taxon>
        <taxon>Oryzicola</taxon>
    </lineage>
</organism>
<dbReference type="SMART" id="SM00248">
    <property type="entry name" value="ANK"/>
    <property type="match status" value="7"/>
</dbReference>
<keyword evidence="1" id="KW-0677">Repeat</keyword>
<dbReference type="PANTHER" id="PTHR24198">
    <property type="entry name" value="ANKYRIN REPEAT AND PROTEIN KINASE DOMAIN-CONTAINING PROTEIN"/>
    <property type="match status" value="1"/>
</dbReference>
<evidence type="ECO:0000256" key="3">
    <source>
        <dbReference type="PROSITE-ProRule" id="PRU00023"/>
    </source>
</evidence>
<dbReference type="PROSITE" id="PS50297">
    <property type="entry name" value="ANK_REP_REGION"/>
    <property type="match status" value="1"/>
</dbReference>
<dbReference type="EMBL" id="JACVVX010000001">
    <property type="protein sequence ID" value="MBD0413796.1"/>
    <property type="molecule type" value="Genomic_DNA"/>
</dbReference>
<dbReference type="InterPro" id="IPR002110">
    <property type="entry name" value="Ankyrin_rpt"/>
</dbReference>
<keyword evidence="2 3" id="KW-0040">ANK repeat</keyword>
<dbReference type="RefSeq" id="WP_188163201.1">
    <property type="nucleotide sequence ID" value="NZ_JACVVX010000001.1"/>
</dbReference>
<comment type="caution">
    <text evidence="4">The sequence shown here is derived from an EMBL/GenBank/DDBJ whole genome shotgun (WGS) entry which is preliminary data.</text>
</comment>
<evidence type="ECO:0000313" key="4">
    <source>
        <dbReference type="EMBL" id="MBD0413796.1"/>
    </source>
</evidence>
<accession>A0A8J6PHV6</accession>
<dbReference type="SUPFAM" id="SSF48403">
    <property type="entry name" value="Ankyrin repeat"/>
    <property type="match status" value="1"/>
</dbReference>
<name>A0A8J6PHV6_9HYPH</name>
<dbReference type="Pfam" id="PF12796">
    <property type="entry name" value="Ank_2"/>
    <property type="match status" value="1"/>
</dbReference>
<protein>
    <recommendedName>
        <fullName evidence="6">Ankyrin repeat domain-containing protein</fullName>
    </recommendedName>
</protein>